<reference evidence="1 2" key="1">
    <citation type="submission" date="2020-06" db="EMBL/GenBank/DDBJ databases">
        <authorList>
            <person name="Criscuolo A."/>
        </authorList>
    </citation>
    <scope>NUCLEOTIDE SEQUENCE [LARGE SCALE GENOMIC DNA]</scope>
    <source>
        <strain evidence="2">CIP 111411</strain>
    </source>
</reference>
<organism evidence="1 2">
    <name type="scientific">Flavobacterium salmonis</name>
    <dbReference type="NCBI Taxonomy" id="2654844"/>
    <lineage>
        <taxon>Bacteria</taxon>
        <taxon>Pseudomonadati</taxon>
        <taxon>Bacteroidota</taxon>
        <taxon>Flavobacteriia</taxon>
        <taxon>Flavobacteriales</taxon>
        <taxon>Flavobacteriaceae</taxon>
        <taxon>Flavobacterium</taxon>
    </lineage>
</organism>
<dbReference type="EMBL" id="CAIJDP010000071">
    <property type="protein sequence ID" value="CAD0005575.1"/>
    <property type="molecule type" value="Genomic_DNA"/>
</dbReference>
<dbReference type="Proteomes" id="UP000530060">
    <property type="component" value="Unassembled WGS sequence"/>
</dbReference>
<sequence>MHKYIFILLFISNIAFGQSSKDLTESYIKKFQKELKKKNIEDFFVVKHIQYGTIKITNINDKDYCKKAEHHYRIYAFWKESNDYWLKVFDNCGGFLPIKLKDKKAIDFYIENFEKIKLDEVERYKLKTDSIANGKKYSFISMQSHSPLRYFWFYKGSIEFKKYFDEYNLTSDEKSPNINYETNNNLELVKLNRICDEIIVEYLKTENLIREK</sequence>
<proteinExistence type="predicted"/>
<evidence type="ECO:0000313" key="2">
    <source>
        <dbReference type="Proteomes" id="UP000530060"/>
    </source>
</evidence>
<name>A0A6V6Z1M7_9FLAO</name>
<comment type="caution">
    <text evidence="1">The sequence shown here is derived from an EMBL/GenBank/DDBJ whole genome shotgun (WGS) entry which is preliminary data.</text>
</comment>
<gene>
    <name evidence="1" type="ORF">FLAT13_02851</name>
</gene>
<evidence type="ECO:0000313" key="1">
    <source>
        <dbReference type="EMBL" id="CAD0005575.1"/>
    </source>
</evidence>
<keyword evidence="2" id="KW-1185">Reference proteome</keyword>
<dbReference type="RefSeq" id="WP_180909316.1">
    <property type="nucleotide sequence ID" value="NZ_CAIJDP010000071.1"/>
</dbReference>
<accession>A0A6V6Z1M7</accession>
<protein>
    <submittedName>
        <fullName evidence="1">Uncharacterized protein</fullName>
    </submittedName>
</protein>
<dbReference type="AlphaFoldDB" id="A0A6V6Z1M7"/>